<dbReference type="Pfam" id="PF01494">
    <property type="entry name" value="FAD_binding_3"/>
    <property type="match status" value="1"/>
</dbReference>
<proteinExistence type="inferred from homology"/>
<dbReference type="InterPro" id="IPR002938">
    <property type="entry name" value="FAD-bd"/>
</dbReference>
<dbReference type="CDD" id="cd02979">
    <property type="entry name" value="PHOX_C"/>
    <property type="match status" value="1"/>
</dbReference>
<keyword evidence="2" id="KW-0285">Flavoprotein</keyword>
<dbReference type="InterPro" id="IPR012941">
    <property type="entry name" value="Phe_hydrox_C_dim_dom"/>
</dbReference>
<dbReference type="GO" id="GO:0016709">
    <property type="term" value="F:oxidoreductase activity, acting on paired donors, with incorporation or reduction of molecular oxygen, NAD(P)H as one donor, and incorporation of one atom of oxygen"/>
    <property type="evidence" value="ECO:0007669"/>
    <property type="project" value="UniProtKB-ARBA"/>
</dbReference>
<dbReference type="InterPro" id="IPR036188">
    <property type="entry name" value="FAD/NAD-bd_sf"/>
</dbReference>
<dbReference type="SUPFAM" id="SSF51905">
    <property type="entry name" value="FAD/NAD(P)-binding domain"/>
    <property type="match status" value="1"/>
</dbReference>
<dbReference type="Pfam" id="PF07976">
    <property type="entry name" value="Phe_hydrox_dim"/>
    <property type="match status" value="1"/>
</dbReference>
<reference evidence="7 8" key="1">
    <citation type="journal article" date="2015" name="Biotechnol. Biofuels">
        <title>Enhanced degradation of softwood versus hardwood by the white-rot fungus Pycnoporus coccineus.</title>
        <authorList>
            <person name="Couturier M."/>
            <person name="Navarro D."/>
            <person name="Chevret D."/>
            <person name="Henrissat B."/>
            <person name="Piumi F."/>
            <person name="Ruiz-Duenas F.J."/>
            <person name="Martinez A.T."/>
            <person name="Grigoriev I.V."/>
            <person name="Riley R."/>
            <person name="Lipzen A."/>
            <person name="Berrin J.G."/>
            <person name="Master E.R."/>
            <person name="Rosso M.N."/>
        </authorList>
    </citation>
    <scope>NUCLEOTIDE SEQUENCE [LARGE SCALE GENOMIC DNA]</scope>
    <source>
        <strain evidence="7 8">BRFM310</strain>
    </source>
</reference>
<dbReference type="PANTHER" id="PTHR43004:SF20">
    <property type="entry name" value="2-MONOOXYGENASE, PUTATIVE (AFU_ORTHOLOGUE AFUA_1G13660)-RELATED"/>
    <property type="match status" value="1"/>
</dbReference>
<gene>
    <name evidence="7" type="ORF">PYCCODRAFT_1465687</name>
</gene>
<dbReference type="GO" id="GO:0071949">
    <property type="term" value="F:FAD binding"/>
    <property type="evidence" value="ECO:0007669"/>
    <property type="project" value="InterPro"/>
</dbReference>
<feature type="domain" description="Phenol hydroxylase-like C-terminal dimerisation" evidence="6">
    <location>
        <begin position="427"/>
        <end position="607"/>
    </location>
</feature>
<dbReference type="InterPro" id="IPR036249">
    <property type="entry name" value="Thioredoxin-like_sf"/>
</dbReference>
<keyword evidence="3" id="KW-0274">FAD</keyword>
<evidence type="ECO:0000256" key="1">
    <source>
        <dbReference type="ARBA" id="ARBA00007801"/>
    </source>
</evidence>
<protein>
    <recommendedName>
        <fullName evidence="9">FAD binding domain-containing protein</fullName>
    </recommendedName>
</protein>
<dbReference type="SUPFAM" id="SSF54373">
    <property type="entry name" value="FAD-linked reductases, C-terminal domain"/>
    <property type="match status" value="1"/>
</dbReference>
<dbReference type="AlphaFoldDB" id="A0A1Y2IU97"/>
<organism evidence="7 8">
    <name type="scientific">Trametes coccinea (strain BRFM310)</name>
    <name type="common">Pycnoporus coccineus</name>
    <dbReference type="NCBI Taxonomy" id="1353009"/>
    <lineage>
        <taxon>Eukaryota</taxon>
        <taxon>Fungi</taxon>
        <taxon>Dikarya</taxon>
        <taxon>Basidiomycota</taxon>
        <taxon>Agaricomycotina</taxon>
        <taxon>Agaricomycetes</taxon>
        <taxon>Polyporales</taxon>
        <taxon>Polyporaceae</taxon>
        <taxon>Trametes</taxon>
    </lineage>
</organism>
<feature type="domain" description="FAD-binding" evidence="5">
    <location>
        <begin position="6"/>
        <end position="389"/>
    </location>
</feature>
<sequence>MAASKVDLLIIGAGPAGLMCANALAGTGIDVRIVDKRPVRVQAGHADGIHARTLEIFESYGLRERLFREGQQVHRAAFYDTSPDGGIMRLQRAPAFDAPSARWPFAITRSQAGIEAIFADSMESRGLEIERPVVPTSLEVSENQELLEDPSEYPVKVVLKSAGCSDDASEVVQARFVIGADGGFIHIIMPRFANTTTGAHSWVRKTLGISMIGEESEFIWGVIDIVPDTDFPDARNLCVVHSHAGSALLIPRERDMLRLYIQLSNADVVDPETGRVDRQRASPQKILAIAQKILKPYRMNAVGEFDWWTIYIVGQRCAEAYSRHERVFIAGDACHTHSPKGGQGMNASMGDTHNLAWKLAYVVRGWARMALLKTYELERLTFAKTLIDFDRKFAAVFSGKDTPDISHEELHNMFLENGEYVSGVELQYAVSPVVVNDHQAVASKLSIGKRMIPHVFIGAADAVPVDIQDKLPADLRFKVLVFVGDITDKDIANKLQILTEKLQEPDGFLGRYDHAGQVFDLLGISASSKDAVDYTDFPQLLRSHRSKILLDDRDMHARVGGGGFQAYGIDPRVGAIVVVRPDGHVGLVAPFDRPDVVDAYFGGFMLPIAAAAQAS</sequence>
<keyword evidence="4" id="KW-0560">Oxidoreductase</keyword>
<evidence type="ECO:0008006" key="9">
    <source>
        <dbReference type="Google" id="ProtNLM"/>
    </source>
</evidence>
<dbReference type="PANTHER" id="PTHR43004">
    <property type="entry name" value="TRK SYSTEM POTASSIUM UPTAKE PROTEIN"/>
    <property type="match status" value="1"/>
</dbReference>
<evidence type="ECO:0000256" key="3">
    <source>
        <dbReference type="ARBA" id="ARBA00022827"/>
    </source>
</evidence>
<dbReference type="EMBL" id="KZ084095">
    <property type="protein sequence ID" value="OSD04716.1"/>
    <property type="molecule type" value="Genomic_DNA"/>
</dbReference>
<dbReference type="Proteomes" id="UP000193067">
    <property type="component" value="Unassembled WGS sequence"/>
</dbReference>
<dbReference type="SUPFAM" id="SSF52833">
    <property type="entry name" value="Thioredoxin-like"/>
    <property type="match status" value="1"/>
</dbReference>
<dbReference type="InterPro" id="IPR050641">
    <property type="entry name" value="RIFMO-like"/>
</dbReference>
<evidence type="ECO:0000259" key="5">
    <source>
        <dbReference type="Pfam" id="PF01494"/>
    </source>
</evidence>
<comment type="similarity">
    <text evidence="1">Belongs to the PheA/TfdB FAD monooxygenase family.</text>
</comment>
<dbReference type="PRINTS" id="PR00420">
    <property type="entry name" value="RNGMNOXGNASE"/>
</dbReference>
<evidence type="ECO:0000256" key="2">
    <source>
        <dbReference type="ARBA" id="ARBA00022630"/>
    </source>
</evidence>
<dbReference type="STRING" id="1353009.A0A1Y2IU97"/>
<dbReference type="Gene3D" id="3.50.50.60">
    <property type="entry name" value="FAD/NAD(P)-binding domain"/>
    <property type="match status" value="2"/>
</dbReference>
<evidence type="ECO:0000259" key="6">
    <source>
        <dbReference type="Pfam" id="PF07976"/>
    </source>
</evidence>
<dbReference type="Gene3D" id="3.30.9.10">
    <property type="entry name" value="D-Amino Acid Oxidase, subunit A, domain 2"/>
    <property type="match status" value="1"/>
</dbReference>
<dbReference type="OrthoDB" id="1716816at2759"/>
<accession>A0A1Y2IU97</accession>
<dbReference type="Gene3D" id="3.40.30.20">
    <property type="match status" value="1"/>
</dbReference>
<evidence type="ECO:0000256" key="4">
    <source>
        <dbReference type="ARBA" id="ARBA00023002"/>
    </source>
</evidence>
<name>A0A1Y2IU97_TRAC3</name>
<dbReference type="InterPro" id="IPR038220">
    <property type="entry name" value="PHOX_C_sf"/>
</dbReference>
<keyword evidence="8" id="KW-1185">Reference proteome</keyword>
<evidence type="ECO:0000313" key="7">
    <source>
        <dbReference type="EMBL" id="OSD04716.1"/>
    </source>
</evidence>
<evidence type="ECO:0000313" key="8">
    <source>
        <dbReference type="Proteomes" id="UP000193067"/>
    </source>
</evidence>